<dbReference type="SUPFAM" id="SSF52540">
    <property type="entry name" value="P-loop containing nucleoside triphosphate hydrolases"/>
    <property type="match status" value="1"/>
</dbReference>
<evidence type="ECO:0000313" key="1">
    <source>
        <dbReference type="EMBL" id="KAJ3257001.1"/>
    </source>
</evidence>
<dbReference type="AlphaFoldDB" id="A0AAD5Y5H3"/>
<accession>A0AAD5Y5H3</accession>
<dbReference type="EMBL" id="JADGKB010000043">
    <property type="protein sequence ID" value="KAJ3257001.1"/>
    <property type="molecule type" value="Genomic_DNA"/>
</dbReference>
<dbReference type="Gene3D" id="3.40.50.300">
    <property type="entry name" value="P-loop containing nucleotide triphosphate hydrolases"/>
    <property type="match status" value="1"/>
</dbReference>
<organism evidence="1 2">
    <name type="scientific">Boothiomyces macroporosus</name>
    <dbReference type="NCBI Taxonomy" id="261099"/>
    <lineage>
        <taxon>Eukaryota</taxon>
        <taxon>Fungi</taxon>
        <taxon>Fungi incertae sedis</taxon>
        <taxon>Chytridiomycota</taxon>
        <taxon>Chytridiomycota incertae sedis</taxon>
        <taxon>Chytridiomycetes</taxon>
        <taxon>Rhizophydiales</taxon>
        <taxon>Terramycetaceae</taxon>
        <taxon>Boothiomyces</taxon>
    </lineage>
</organism>
<dbReference type="PANTHER" id="PTHR46411">
    <property type="entry name" value="FAMILY ATPASE, PUTATIVE-RELATED"/>
    <property type="match status" value="1"/>
</dbReference>
<keyword evidence="2" id="KW-1185">Reference proteome</keyword>
<dbReference type="InterPro" id="IPR027417">
    <property type="entry name" value="P-loop_NTPase"/>
</dbReference>
<sequence length="632" mass="71136">MCAEDYQGQVKSVRTDSNCMSKVPKPPAVPEGDYFLIDKSQSETEPTVYFPDVPVFEPGHIPLRSIVRNLTSMKQMSNINIKFLNFILGRLVWLENLIIEYNKGIELGRNADSVYYNRYIRFQMMEAVSVFGYQVPNDITKIQVPGLNLLIAAIQDFYKPQIDFYKTMIKEGAIIFDGLQELYKPGMIVRGMTSLGVPAGFKVVQSYYQEHRTLFGFEQSFHLELQFVATLGDDFAVIQFEAVISRWMGDANRKLSDMFYAPVDGELMQKFENSGKKYVLLGTGGSKYLHHDPGCVFLHAAGVKNHSKLSGASAVLNVSGRILIDTVKGSSLGHHASHGMDDATHALIEITGRYKRFQNEQKSLGQKIQNPDGIFIILSVPTELLSITWPALVGFSFSSKSWCHVLVGGLSEIKYNDTAFDELVLDPKRKKLIKALVKFGGEQFEDIIQGKSGDVTMGELGTDPETMETRLQEILDLCSGWNALTLIDEADVFLEKRASSDILRNTMVCVMLRLLEYHQGILFLTTNRVTEFDPAFESRVTVALRYDQLTVSARIQVWKNLIDRLTIPKKVESINWDKLGEYVLNGRQIKNAVRLAVALALDGKQPLDHDLLEETLAIANAGREDMLKAEKW</sequence>
<name>A0AAD5Y5H3_9FUNG</name>
<proteinExistence type="predicted"/>
<comment type="caution">
    <text evidence="1">The sequence shown here is derived from an EMBL/GenBank/DDBJ whole genome shotgun (WGS) entry which is preliminary data.</text>
</comment>
<evidence type="ECO:0008006" key="3">
    <source>
        <dbReference type="Google" id="ProtNLM"/>
    </source>
</evidence>
<reference evidence="1" key="1">
    <citation type="submission" date="2020-05" db="EMBL/GenBank/DDBJ databases">
        <title>Phylogenomic resolution of chytrid fungi.</title>
        <authorList>
            <person name="Stajich J.E."/>
            <person name="Amses K."/>
            <person name="Simmons R."/>
            <person name="Seto K."/>
            <person name="Myers J."/>
            <person name="Bonds A."/>
            <person name="Quandt C.A."/>
            <person name="Barry K."/>
            <person name="Liu P."/>
            <person name="Grigoriev I."/>
            <person name="Longcore J.E."/>
            <person name="James T.Y."/>
        </authorList>
    </citation>
    <scope>NUCLEOTIDE SEQUENCE</scope>
    <source>
        <strain evidence="1">PLAUS21</strain>
    </source>
</reference>
<dbReference type="Proteomes" id="UP001210925">
    <property type="component" value="Unassembled WGS sequence"/>
</dbReference>
<gene>
    <name evidence="1" type="ORF">HK103_004984</name>
</gene>
<protein>
    <recommendedName>
        <fullName evidence="3">ATPase AAA-type core domain-containing protein</fullName>
    </recommendedName>
</protein>
<dbReference type="PANTHER" id="PTHR46411:SF3">
    <property type="entry name" value="AAA+ ATPASE DOMAIN-CONTAINING PROTEIN"/>
    <property type="match status" value="1"/>
</dbReference>
<evidence type="ECO:0000313" key="2">
    <source>
        <dbReference type="Proteomes" id="UP001210925"/>
    </source>
</evidence>